<dbReference type="Pfam" id="PF01535">
    <property type="entry name" value="PPR"/>
    <property type="match status" value="1"/>
</dbReference>
<gene>
    <name evidence="3" type="ORF">AK812_SmicGene4102</name>
</gene>
<dbReference type="GO" id="GO:0009982">
    <property type="term" value="F:pseudouridine synthase activity"/>
    <property type="evidence" value="ECO:0007669"/>
    <property type="project" value="InterPro"/>
</dbReference>
<dbReference type="Pfam" id="PF13041">
    <property type="entry name" value="PPR_2"/>
    <property type="match status" value="2"/>
</dbReference>
<feature type="repeat" description="PPR" evidence="1">
    <location>
        <begin position="179"/>
        <end position="213"/>
    </location>
</feature>
<dbReference type="PROSITE" id="PS51375">
    <property type="entry name" value="PPR"/>
    <property type="match status" value="3"/>
</dbReference>
<dbReference type="InterPro" id="IPR011990">
    <property type="entry name" value="TPR-like_helical_dom_sf"/>
</dbReference>
<dbReference type="OrthoDB" id="424794at2759"/>
<evidence type="ECO:0000256" key="1">
    <source>
        <dbReference type="PROSITE-ProRule" id="PRU00708"/>
    </source>
</evidence>
<dbReference type="InterPro" id="IPR002885">
    <property type="entry name" value="PPR_rpt"/>
</dbReference>
<dbReference type="GO" id="GO:0003723">
    <property type="term" value="F:RNA binding"/>
    <property type="evidence" value="ECO:0007669"/>
    <property type="project" value="InterPro"/>
</dbReference>
<dbReference type="PANTHER" id="PTHR46862:SF5">
    <property type="entry name" value="OS02G0170000 PROTEIN"/>
    <property type="match status" value="1"/>
</dbReference>
<feature type="repeat" description="PPR" evidence="1">
    <location>
        <begin position="74"/>
        <end position="108"/>
    </location>
</feature>
<name>A0A1Q9EXF4_SYMMI</name>
<proteinExistence type="predicted"/>
<protein>
    <submittedName>
        <fullName evidence="3">Pentatricopeptide repeat-containing protein, chloroplastic</fullName>
    </submittedName>
</protein>
<dbReference type="Gene3D" id="1.25.40.10">
    <property type="entry name" value="Tetratricopeptide repeat domain"/>
    <property type="match status" value="2"/>
</dbReference>
<dbReference type="SUPFAM" id="SSF55120">
    <property type="entry name" value="Pseudouridine synthase"/>
    <property type="match status" value="1"/>
</dbReference>
<accession>A0A1Q9EXF4</accession>
<evidence type="ECO:0000313" key="4">
    <source>
        <dbReference type="Proteomes" id="UP000186817"/>
    </source>
</evidence>
<dbReference type="Proteomes" id="UP000186817">
    <property type="component" value="Unassembled WGS sequence"/>
</dbReference>
<feature type="domain" description="Pseudouridine synthase RsuA/RluA-like" evidence="2">
    <location>
        <begin position="387"/>
        <end position="508"/>
    </location>
</feature>
<dbReference type="Pfam" id="PF00849">
    <property type="entry name" value="PseudoU_synth_2"/>
    <property type="match status" value="1"/>
</dbReference>
<dbReference type="CDD" id="cd02869">
    <property type="entry name" value="PseudoU_synth_RluA_like"/>
    <property type="match status" value="1"/>
</dbReference>
<dbReference type="AlphaFoldDB" id="A0A1Q9EXF4"/>
<dbReference type="PANTHER" id="PTHR46862">
    <property type="entry name" value="OS07G0661900 PROTEIN"/>
    <property type="match status" value="1"/>
</dbReference>
<feature type="repeat" description="PPR" evidence="1">
    <location>
        <begin position="144"/>
        <end position="178"/>
    </location>
</feature>
<evidence type="ECO:0000313" key="3">
    <source>
        <dbReference type="EMBL" id="OLQ12023.1"/>
    </source>
</evidence>
<comment type="caution">
    <text evidence="3">The sequence shown here is derived from an EMBL/GenBank/DDBJ whole genome shotgun (WGS) entry which is preliminary data.</text>
</comment>
<reference evidence="3 4" key="1">
    <citation type="submission" date="2016-02" db="EMBL/GenBank/DDBJ databases">
        <title>Genome analysis of coral dinoflagellate symbionts highlights evolutionary adaptations to a symbiotic lifestyle.</title>
        <authorList>
            <person name="Aranda M."/>
            <person name="Li Y."/>
            <person name="Liew Y.J."/>
            <person name="Baumgarten S."/>
            <person name="Simakov O."/>
            <person name="Wilson M."/>
            <person name="Piel J."/>
            <person name="Ashoor H."/>
            <person name="Bougouffa S."/>
            <person name="Bajic V.B."/>
            <person name="Ryu T."/>
            <person name="Ravasi T."/>
            <person name="Bayer T."/>
            <person name="Micklem G."/>
            <person name="Kim H."/>
            <person name="Bhak J."/>
            <person name="Lajeunesse T.C."/>
            <person name="Voolstra C.R."/>
        </authorList>
    </citation>
    <scope>NUCLEOTIDE SEQUENCE [LARGE SCALE GENOMIC DNA]</scope>
    <source>
        <strain evidence="3 4">CCMP2467</strain>
    </source>
</reference>
<dbReference type="InterPro" id="IPR020103">
    <property type="entry name" value="PsdUridine_synth_cat_dom_sf"/>
</dbReference>
<dbReference type="GO" id="GO:0001522">
    <property type="term" value="P:pseudouridine synthesis"/>
    <property type="evidence" value="ECO:0007669"/>
    <property type="project" value="InterPro"/>
</dbReference>
<dbReference type="Gene3D" id="3.30.2350.10">
    <property type="entry name" value="Pseudouridine synthase"/>
    <property type="match status" value="1"/>
</dbReference>
<dbReference type="InterPro" id="IPR006145">
    <property type="entry name" value="PsdUridine_synth_RsuA/RluA"/>
</dbReference>
<organism evidence="3 4">
    <name type="scientific">Symbiodinium microadriaticum</name>
    <name type="common">Dinoflagellate</name>
    <name type="synonym">Zooxanthella microadriatica</name>
    <dbReference type="NCBI Taxonomy" id="2951"/>
    <lineage>
        <taxon>Eukaryota</taxon>
        <taxon>Sar</taxon>
        <taxon>Alveolata</taxon>
        <taxon>Dinophyceae</taxon>
        <taxon>Suessiales</taxon>
        <taxon>Symbiodiniaceae</taxon>
        <taxon>Symbiodinium</taxon>
    </lineage>
</organism>
<keyword evidence="4" id="KW-1185">Reference proteome</keyword>
<dbReference type="NCBIfam" id="TIGR00756">
    <property type="entry name" value="PPR"/>
    <property type="match status" value="2"/>
</dbReference>
<dbReference type="EMBL" id="LSRX01000050">
    <property type="protein sequence ID" value="OLQ12023.1"/>
    <property type="molecule type" value="Genomic_DNA"/>
</dbReference>
<sequence length="604" mass="64741">MVECAAATPRQRLAAAAQGSWSEAVHDLHQLRDDGQKLDVFHFSSVATSCARAGAWKVVLGLLQAMQLSAILPDAIYCSIAISACGKAGAWQSAMQVLAEMHQKGIQANTITFSSALSALEKPAAWEAAAFLLQSMEDSQVQRNLFTYNAAISAFGKAELWDTAMSLLAEMTTSHLEADTITFTSAIDSCARGTRWEQALVLYRVMEQKEVDRNDFTWNALMNACSRGSFWEGALAIFDVSSDHNPGAFAAVMSGAGDAGAWEAALALLRKMADCRLMATGVEFGSVLRGAPPALREELLFAFHAAYFGAEASWTELFGSPRKAAFGPLTGHCVQPAGRNSYPRQAGQVALLADMQGLLALSKPAGLSTDDALGLVAARRGHPLTRASRLDLPTSGLLVAAEGDEHSEQAWWLLAQFSGRLVSKEYLCLCFGDAGDIDHTFDIDAPLRIVAQRGQSRAFVDEDGLAARTLCRVVAKFHDAEDPASFVSLISAKPITGRTHQIRAHLASVGLALVGDRGYSAQGSSAAWEQALAVRHWCPSLFLHCWRVELIGLGGGRWAATAPLSEELAKALRGLRCHSMPSSPPPAIRDLFSPEPMASALRSL</sequence>
<evidence type="ECO:0000259" key="2">
    <source>
        <dbReference type="Pfam" id="PF00849"/>
    </source>
</evidence>